<dbReference type="InterPro" id="IPR006935">
    <property type="entry name" value="Helicase/UvrB_N"/>
</dbReference>
<dbReference type="InterPro" id="IPR014001">
    <property type="entry name" value="Helicase_ATP-bd"/>
</dbReference>
<protein>
    <submittedName>
        <fullName evidence="6">DEAD/DEAH box helicase family protein</fullName>
    </submittedName>
</protein>
<dbReference type="PROSITE" id="PS51192">
    <property type="entry name" value="HELICASE_ATP_BIND_1"/>
    <property type="match status" value="1"/>
</dbReference>
<reference evidence="6" key="1">
    <citation type="submission" date="2022-06" db="EMBL/GenBank/DDBJ databases">
        <title>Aquibacillus sp. a new bacterium isolated from soil saline samples.</title>
        <authorList>
            <person name="Galisteo C."/>
            <person name="De La Haba R."/>
            <person name="Sanchez-Porro C."/>
            <person name="Ventosa A."/>
        </authorList>
    </citation>
    <scope>NUCLEOTIDE SEQUENCE</scope>
    <source>
        <strain evidence="6">3ASR75-11</strain>
    </source>
</reference>
<evidence type="ECO:0000313" key="6">
    <source>
        <dbReference type="EMBL" id="MDC3425155.1"/>
    </source>
</evidence>
<name>A0A9X4AP43_9BACI</name>
<evidence type="ECO:0000256" key="2">
    <source>
        <dbReference type="ARBA" id="ARBA00022801"/>
    </source>
</evidence>
<evidence type="ECO:0000256" key="3">
    <source>
        <dbReference type="ARBA" id="ARBA00022806"/>
    </source>
</evidence>
<organism evidence="6 7">
    <name type="scientific">Terrihalobacillus insolitus</name>
    <dbReference type="NCBI Taxonomy" id="2950438"/>
    <lineage>
        <taxon>Bacteria</taxon>
        <taxon>Bacillati</taxon>
        <taxon>Bacillota</taxon>
        <taxon>Bacilli</taxon>
        <taxon>Bacillales</taxon>
        <taxon>Bacillaceae</taxon>
        <taxon>Terrihalobacillus</taxon>
    </lineage>
</organism>
<dbReference type="SUPFAM" id="SSF52540">
    <property type="entry name" value="P-loop containing nucleoside triphosphate hydrolases"/>
    <property type="match status" value="1"/>
</dbReference>
<dbReference type="PANTHER" id="PTHR11274:SF0">
    <property type="entry name" value="GENERAL TRANSCRIPTION AND DNA REPAIR FACTOR IIH HELICASE SUBUNIT XPB"/>
    <property type="match status" value="1"/>
</dbReference>
<dbReference type="EMBL" id="JAMQKB010000011">
    <property type="protein sequence ID" value="MDC3425155.1"/>
    <property type="molecule type" value="Genomic_DNA"/>
</dbReference>
<comment type="caution">
    <text evidence="6">The sequence shown here is derived from an EMBL/GenBank/DDBJ whole genome shotgun (WGS) entry which is preliminary data.</text>
</comment>
<dbReference type="PANTHER" id="PTHR11274">
    <property type="entry name" value="RAD25/XP-B DNA REPAIR HELICASE"/>
    <property type="match status" value="1"/>
</dbReference>
<proteinExistence type="predicted"/>
<keyword evidence="3 6" id="KW-0347">Helicase</keyword>
<dbReference type="Gene3D" id="3.40.50.300">
    <property type="entry name" value="P-loop containing nucleotide triphosphate hydrolases"/>
    <property type="match status" value="1"/>
</dbReference>
<dbReference type="Pfam" id="PF04851">
    <property type="entry name" value="ResIII"/>
    <property type="match status" value="1"/>
</dbReference>
<accession>A0A9X4AP43</accession>
<dbReference type="Proteomes" id="UP001145050">
    <property type="component" value="Unassembled WGS sequence"/>
</dbReference>
<dbReference type="GO" id="GO:0003677">
    <property type="term" value="F:DNA binding"/>
    <property type="evidence" value="ECO:0007669"/>
    <property type="project" value="InterPro"/>
</dbReference>
<evidence type="ECO:0000256" key="1">
    <source>
        <dbReference type="ARBA" id="ARBA00022741"/>
    </source>
</evidence>
<evidence type="ECO:0000259" key="5">
    <source>
        <dbReference type="PROSITE" id="PS51192"/>
    </source>
</evidence>
<dbReference type="AlphaFoldDB" id="A0A9X4AP43"/>
<dbReference type="GO" id="GO:0016787">
    <property type="term" value="F:hydrolase activity"/>
    <property type="evidence" value="ECO:0007669"/>
    <property type="project" value="UniProtKB-KW"/>
</dbReference>
<dbReference type="GO" id="GO:0004386">
    <property type="term" value="F:helicase activity"/>
    <property type="evidence" value="ECO:0007669"/>
    <property type="project" value="UniProtKB-KW"/>
</dbReference>
<evidence type="ECO:0000256" key="4">
    <source>
        <dbReference type="ARBA" id="ARBA00022840"/>
    </source>
</evidence>
<keyword evidence="2" id="KW-0378">Hydrolase</keyword>
<dbReference type="InterPro" id="IPR050615">
    <property type="entry name" value="ATP-dep_DNA_Helicase"/>
</dbReference>
<gene>
    <name evidence="6" type="ORF">NC797_11630</name>
</gene>
<dbReference type="RefSeq" id="WP_272436958.1">
    <property type="nucleotide sequence ID" value="NZ_JAMQKB010000011.1"/>
</dbReference>
<feature type="domain" description="Helicase ATP-binding" evidence="5">
    <location>
        <begin position="1"/>
        <end position="124"/>
    </location>
</feature>
<sequence>MFLLILVKAKIIITTAFHFSIEKFFNRFRKCEDLQISRIGGGKNKPSYKIDISTIQSLNRNGLIKSELHQYGQIIVDECHHISAVSFEKVLKAVRAKKVYGLTATPVRKDGLHPIIFMQCGPIRYKTNSKQQANIRPFKQTLVRREKLMRTNETD</sequence>
<dbReference type="GO" id="GO:0005524">
    <property type="term" value="F:ATP binding"/>
    <property type="evidence" value="ECO:0007669"/>
    <property type="project" value="UniProtKB-KW"/>
</dbReference>
<keyword evidence="7" id="KW-1185">Reference proteome</keyword>
<keyword evidence="1" id="KW-0547">Nucleotide-binding</keyword>
<dbReference type="InterPro" id="IPR027417">
    <property type="entry name" value="P-loop_NTPase"/>
</dbReference>
<keyword evidence="4" id="KW-0067">ATP-binding</keyword>
<evidence type="ECO:0000313" key="7">
    <source>
        <dbReference type="Proteomes" id="UP001145050"/>
    </source>
</evidence>